<reference evidence="3" key="1">
    <citation type="submission" date="2017-07" db="EMBL/GenBank/DDBJ databases">
        <title>Leptospira spp. isolated from tropical soils.</title>
        <authorList>
            <person name="Thibeaux R."/>
            <person name="Iraola G."/>
            <person name="Ferres I."/>
            <person name="Bierque E."/>
            <person name="Girault D."/>
            <person name="Soupe-Gilbert M.-E."/>
            <person name="Picardeau M."/>
            <person name="Goarant C."/>
        </authorList>
    </citation>
    <scope>NUCLEOTIDE SEQUENCE [LARGE SCALE GENOMIC DNA]</scope>
    <source>
        <strain evidence="3">ATI7-C-A5</strain>
    </source>
</reference>
<sequence>MNFEDIQSAMDLMSFEILKPEPAIPMYLADHDSEVSEFPYGVYKIQEFTQDLWKNSAKKIEPNDPESFTETLRKNQRISIRVFFMHDVSVSESWMLSEKAMDWLDSPEGMNACETFGFTPSLVSGTALDETEKTSEGIYRYKTGFDVLFKSRKSIEKQGESTASAPAVEYQEEA</sequence>
<dbReference type="Proteomes" id="UP000232122">
    <property type="component" value="Unassembled WGS sequence"/>
</dbReference>
<evidence type="ECO:0000313" key="2">
    <source>
        <dbReference type="EMBL" id="MDV6235821.1"/>
    </source>
</evidence>
<feature type="region of interest" description="Disordered" evidence="1">
    <location>
        <begin position="155"/>
        <end position="174"/>
    </location>
</feature>
<gene>
    <name evidence="2" type="ORF">CH379_009300</name>
    <name evidence="3" type="ORF">CH379_06520</name>
</gene>
<protein>
    <submittedName>
        <fullName evidence="3">Uncharacterized protein</fullName>
    </submittedName>
</protein>
<dbReference type="OrthoDB" id="341190at2"/>
<accession>A0A2N0BM10</accession>
<dbReference type="NCBIfam" id="NF047498">
    <property type="entry name" value="LIC_12616_fam"/>
    <property type="match status" value="1"/>
</dbReference>
<dbReference type="RefSeq" id="WP_100746527.1">
    <property type="nucleotide sequence ID" value="NZ_NPEF02000010.1"/>
</dbReference>
<dbReference type="EMBL" id="NPEF01000049">
    <property type="protein sequence ID" value="PJZ93697.1"/>
    <property type="molecule type" value="Genomic_DNA"/>
</dbReference>
<dbReference type="AlphaFoldDB" id="A0A2N0BM10"/>
<name>A0A2N0BM10_9LEPT</name>
<keyword evidence="4" id="KW-1185">Reference proteome</keyword>
<reference evidence="2" key="3">
    <citation type="submission" date="2023-10" db="EMBL/GenBank/DDBJ databases">
        <authorList>
            <person name="Picardeau M."/>
            <person name="Thibeaux R."/>
        </authorList>
    </citation>
    <scope>NUCLEOTIDE SEQUENCE</scope>
    <source>
        <strain evidence="2">ATI7-C-A5</strain>
    </source>
</reference>
<organism evidence="3">
    <name type="scientific">Leptospira ellisii</name>
    <dbReference type="NCBI Taxonomy" id="2023197"/>
    <lineage>
        <taxon>Bacteria</taxon>
        <taxon>Pseudomonadati</taxon>
        <taxon>Spirochaetota</taxon>
        <taxon>Spirochaetia</taxon>
        <taxon>Leptospirales</taxon>
        <taxon>Leptospiraceae</taxon>
        <taxon>Leptospira</taxon>
    </lineage>
</organism>
<proteinExistence type="predicted"/>
<dbReference type="EMBL" id="NPEF02000010">
    <property type="protein sequence ID" value="MDV6235821.1"/>
    <property type="molecule type" value="Genomic_DNA"/>
</dbReference>
<evidence type="ECO:0000313" key="4">
    <source>
        <dbReference type="Proteomes" id="UP000232122"/>
    </source>
</evidence>
<evidence type="ECO:0000313" key="3">
    <source>
        <dbReference type="EMBL" id="PJZ93697.1"/>
    </source>
</evidence>
<comment type="caution">
    <text evidence="3">The sequence shown here is derived from an EMBL/GenBank/DDBJ whole genome shotgun (WGS) entry which is preliminary data.</text>
</comment>
<reference evidence="2 4" key="2">
    <citation type="journal article" date="2018" name="Microb. Genom.">
        <title>Deciphering the unexplored Leptospira diversity from soils uncovers genomic evolution to virulence.</title>
        <authorList>
            <person name="Thibeaux R."/>
            <person name="Iraola G."/>
            <person name="Ferres I."/>
            <person name="Bierque E."/>
            <person name="Girault D."/>
            <person name="Soupe-Gilbert M.E."/>
            <person name="Picardeau M."/>
            <person name="Goarant C."/>
        </authorList>
    </citation>
    <scope>NUCLEOTIDE SEQUENCE [LARGE SCALE GENOMIC DNA]</scope>
    <source>
        <strain evidence="2 4">ATI7-C-A5</strain>
    </source>
</reference>
<evidence type="ECO:0000256" key="1">
    <source>
        <dbReference type="SAM" id="MobiDB-lite"/>
    </source>
</evidence>
<accession>A0A2N0BAZ2</accession>